<evidence type="ECO:0000256" key="3">
    <source>
        <dbReference type="ARBA" id="ARBA00015797"/>
    </source>
</evidence>
<dbReference type="SMART" id="SM01199">
    <property type="entry name" value="FDF"/>
    <property type="match status" value="1"/>
</dbReference>
<gene>
    <name evidence="9" type="ORF">DPX16_11961</name>
</gene>
<feature type="non-terminal residue" evidence="9">
    <location>
        <position position="1"/>
    </location>
</feature>
<dbReference type="GO" id="GO:0033962">
    <property type="term" value="P:P-body assembly"/>
    <property type="evidence" value="ECO:0007669"/>
    <property type="project" value="TreeGrafter"/>
</dbReference>
<comment type="similarity">
    <text evidence="2">Belongs to the EDC3 family.</text>
</comment>
<feature type="compositionally biased region" description="Polar residues" evidence="6">
    <location>
        <begin position="134"/>
        <end position="147"/>
    </location>
</feature>
<dbReference type="GO" id="GO:0031087">
    <property type="term" value="P:deadenylation-independent decapping of nuclear-transcribed mRNA"/>
    <property type="evidence" value="ECO:0007669"/>
    <property type="project" value="TreeGrafter"/>
</dbReference>
<accession>A0A3N0YCG8</accession>
<dbReference type="Proteomes" id="UP000281406">
    <property type="component" value="Unassembled WGS sequence"/>
</dbReference>
<dbReference type="Pfam" id="PF16598">
    <property type="entry name" value="Edc3_linker"/>
    <property type="match status" value="1"/>
</dbReference>
<dbReference type="SUPFAM" id="SSF64153">
    <property type="entry name" value="YjeF N-terminal domain-like"/>
    <property type="match status" value="1"/>
</dbReference>
<protein>
    <recommendedName>
        <fullName evidence="3">Enhancer of mRNA-decapping protein 3</fullName>
    </recommendedName>
    <alternativeName>
        <fullName evidence="5">YjeF domain-containing protein 1</fullName>
    </alternativeName>
</protein>
<dbReference type="PANTHER" id="PTHR13612">
    <property type="entry name" value="ENHANCER OF MRNA-DECAPPING PROTEIN 3"/>
    <property type="match status" value="1"/>
</dbReference>
<dbReference type="GO" id="GO:0003729">
    <property type="term" value="F:mRNA binding"/>
    <property type="evidence" value="ECO:0007669"/>
    <property type="project" value="TreeGrafter"/>
</dbReference>
<dbReference type="GO" id="GO:0000932">
    <property type="term" value="C:P-body"/>
    <property type="evidence" value="ECO:0007669"/>
    <property type="project" value="UniProtKB-SubCell"/>
</dbReference>
<evidence type="ECO:0000256" key="2">
    <source>
        <dbReference type="ARBA" id="ARBA00006610"/>
    </source>
</evidence>
<dbReference type="AlphaFoldDB" id="A0A3N0YCG8"/>
<evidence type="ECO:0000256" key="6">
    <source>
        <dbReference type="SAM" id="MobiDB-lite"/>
    </source>
</evidence>
<keyword evidence="4" id="KW-0963">Cytoplasm</keyword>
<dbReference type="PANTHER" id="PTHR13612:SF0">
    <property type="entry name" value="ENHANCER OF MRNA-DECAPPING PROTEIN 3"/>
    <property type="match status" value="1"/>
</dbReference>
<evidence type="ECO:0000259" key="7">
    <source>
        <dbReference type="PROSITE" id="PS51385"/>
    </source>
</evidence>
<reference evidence="9 10" key="1">
    <citation type="submission" date="2018-10" db="EMBL/GenBank/DDBJ databases">
        <title>Genome assembly for a Yunnan-Guizhou Plateau 3E fish, Anabarilius grahami (Regan), and its evolutionary and genetic applications.</title>
        <authorList>
            <person name="Jiang W."/>
        </authorList>
    </citation>
    <scope>NUCLEOTIDE SEQUENCE [LARGE SCALE GENOMIC DNA]</scope>
    <source>
        <strain evidence="9">AG-KIZ</strain>
        <tissue evidence="9">Muscle</tissue>
    </source>
</reference>
<feature type="region of interest" description="Disordered" evidence="6">
    <location>
        <begin position="56"/>
        <end position="160"/>
    </location>
</feature>
<dbReference type="InterPro" id="IPR004443">
    <property type="entry name" value="YjeF_N_dom"/>
</dbReference>
<feature type="domain" description="YjeF N-terminal" evidence="7">
    <location>
        <begin position="259"/>
        <end position="490"/>
    </location>
</feature>
<dbReference type="OrthoDB" id="10030313at2759"/>
<proteinExistence type="inferred from homology"/>
<dbReference type="Pfam" id="PF09532">
    <property type="entry name" value="FDF"/>
    <property type="match status" value="1"/>
</dbReference>
<dbReference type="EMBL" id="RJVU01047120">
    <property type="protein sequence ID" value="ROL43929.1"/>
    <property type="molecule type" value="Genomic_DNA"/>
</dbReference>
<dbReference type="InterPro" id="IPR036652">
    <property type="entry name" value="YjeF_N_dom_sf"/>
</dbReference>
<dbReference type="InterPro" id="IPR019050">
    <property type="entry name" value="FDF_dom"/>
</dbReference>
<evidence type="ECO:0000259" key="8">
    <source>
        <dbReference type="PROSITE" id="PS51512"/>
    </source>
</evidence>
<evidence type="ECO:0000313" key="9">
    <source>
        <dbReference type="EMBL" id="ROL43929.1"/>
    </source>
</evidence>
<dbReference type="PROSITE" id="PS51512">
    <property type="entry name" value="DFDF"/>
    <property type="match status" value="1"/>
</dbReference>
<name>A0A3N0YCG8_ANAGA</name>
<comment type="subcellular location">
    <subcellularLocation>
        <location evidence="1">Cytoplasm</location>
        <location evidence="1">P-body</location>
    </subcellularLocation>
</comment>
<comment type="caution">
    <text evidence="9">The sequence shown here is derived from an EMBL/GenBank/DDBJ whole genome shotgun (WGS) entry which is preliminary data.</text>
</comment>
<sequence>GSVGACGKCHSEFINSLRMICFYQTWAGSSSVFELIRYAMDIKDLKILEIRKSFNEAPKQNGPDSSSTLTPHGGRKEKGGGAPVNCAPVTVPNKTEPKLQEGGVSPVPHYSKSYGERHMDMTGQSKGFRRRHNSWSSSCRGPNQATPKKNGLKNGGHMKNKDDECFGDGMEDVLDEDFDFEGNLALFDKAAVFSQIESSERRGNGARSRGTPGEQTPSRYRHDENILEAKPVVYRQITVPYNVTKEYSTDSGLVVPSISFELHKRLLAAAESHGLSLERRLEMTGVCASQMALTLLGGPNRFVGLNKNCIIRNIFRECGYHWSGSSHRLTPKNVHQRPTVALLCGPHVQGAQGISCGRHLANHEVEVILFLPNFVKMLEAITSELALFGKTGGKLVSNVKDLPETPVDLVINCLDSHENGFLRDQPWYKAAADWANQNRAPVLSIDPPVSGQAHAVEAKWSLSLGLPLPLSEGAGRVYLCDIGIPRQVFQEVGIKYHSPFGCKFVIPLHSE</sequence>
<evidence type="ECO:0000256" key="5">
    <source>
        <dbReference type="ARBA" id="ARBA00032192"/>
    </source>
</evidence>
<dbReference type="InterPro" id="IPR025762">
    <property type="entry name" value="DFDF"/>
</dbReference>
<evidence type="ECO:0000256" key="4">
    <source>
        <dbReference type="ARBA" id="ARBA00022490"/>
    </source>
</evidence>
<dbReference type="Gene3D" id="3.40.50.10260">
    <property type="entry name" value="YjeF N-terminal domain"/>
    <property type="match status" value="1"/>
</dbReference>
<evidence type="ECO:0000256" key="1">
    <source>
        <dbReference type="ARBA" id="ARBA00004201"/>
    </source>
</evidence>
<dbReference type="Pfam" id="PF03853">
    <property type="entry name" value="YjeF_N"/>
    <property type="match status" value="1"/>
</dbReference>
<feature type="region of interest" description="Disordered" evidence="6">
    <location>
        <begin position="197"/>
        <end position="219"/>
    </location>
</feature>
<evidence type="ECO:0000313" key="10">
    <source>
        <dbReference type="Proteomes" id="UP000281406"/>
    </source>
</evidence>
<dbReference type="PROSITE" id="PS51385">
    <property type="entry name" value="YJEF_N"/>
    <property type="match status" value="1"/>
</dbReference>
<feature type="domain" description="DFDF" evidence="8">
    <location>
        <begin position="166"/>
        <end position="202"/>
    </location>
</feature>
<keyword evidence="10" id="KW-1185">Reference proteome</keyword>
<organism evidence="9 10">
    <name type="scientific">Anabarilius grahami</name>
    <name type="common">Kanglang fish</name>
    <name type="synonym">Barilius grahami</name>
    <dbReference type="NCBI Taxonomy" id="495550"/>
    <lineage>
        <taxon>Eukaryota</taxon>
        <taxon>Metazoa</taxon>
        <taxon>Chordata</taxon>
        <taxon>Craniata</taxon>
        <taxon>Vertebrata</taxon>
        <taxon>Euteleostomi</taxon>
        <taxon>Actinopterygii</taxon>
        <taxon>Neopterygii</taxon>
        <taxon>Teleostei</taxon>
        <taxon>Ostariophysi</taxon>
        <taxon>Cypriniformes</taxon>
        <taxon>Xenocyprididae</taxon>
        <taxon>Xenocypridinae</taxon>
        <taxon>Xenocypridinae incertae sedis</taxon>
        <taxon>Anabarilius</taxon>
    </lineage>
</organism>